<organism evidence="1 2">
    <name type="scientific">Coemansia nantahalensis</name>
    <dbReference type="NCBI Taxonomy" id="2789366"/>
    <lineage>
        <taxon>Eukaryota</taxon>
        <taxon>Fungi</taxon>
        <taxon>Fungi incertae sedis</taxon>
        <taxon>Zoopagomycota</taxon>
        <taxon>Kickxellomycotina</taxon>
        <taxon>Kickxellomycetes</taxon>
        <taxon>Kickxellales</taxon>
        <taxon>Kickxellaceae</taxon>
        <taxon>Coemansia</taxon>
    </lineage>
</organism>
<keyword evidence="2" id="KW-1185">Reference proteome</keyword>
<accession>A0ACC1JQ45</accession>
<gene>
    <name evidence="1" type="ORF">IWQ57_004908</name>
</gene>
<dbReference type="EMBL" id="JANBUJ010002120">
    <property type="protein sequence ID" value="KAJ2765102.1"/>
    <property type="molecule type" value="Genomic_DNA"/>
</dbReference>
<name>A0ACC1JQ45_9FUNG</name>
<proteinExistence type="predicted"/>
<protein>
    <submittedName>
        <fullName evidence="1">Uncharacterized protein</fullName>
    </submittedName>
</protein>
<evidence type="ECO:0000313" key="2">
    <source>
        <dbReference type="Proteomes" id="UP001140234"/>
    </source>
</evidence>
<feature type="non-terminal residue" evidence="1">
    <location>
        <position position="1"/>
    </location>
</feature>
<sequence>HPIRGPLGRGLAQRLALLDQLPTFAGDRELEMRFCKYRALFLVGVSFEMGAMAQTDAGSMAMYTYITYLLKTDLFAPTRVELVDAQPKHIHSVLMAINANTHHLAYDRMRTTTSAAALQSSLQHLCLDMHTMVDGRSRIIFCAAHFPRLESLVVRHTPDFRLPHADAMNLGVLFSLPWSALVDLTLPFISDQLAATLHTKCPLLRYLSVLPGPRYERWAVYAQTFSPDGLHALATQWPALRQLVVRHAFRQALAGDSPEGAQPGSRLSALMGKASAVKPLSPDSPSSAPKDEALPGTWVRTSFAFHPKHRQLRVLRAPYLRLTFATAMATLVDVPGLAVLEFTPTLSDPAPMSIVASTLRRRMSISPSPQLNAPFADSSTVYQLGALKHPLESLVLHEACSRRYITSSWIQIMNTFAQLAAVTFVATSQEDMAIVERVGQFCARNGALFAVEADDCSREHQTCLDFATSWSSAGGIPAA</sequence>
<reference evidence="1" key="1">
    <citation type="submission" date="2022-07" db="EMBL/GenBank/DDBJ databases">
        <title>Phylogenomic reconstructions and comparative analyses of Kickxellomycotina fungi.</title>
        <authorList>
            <person name="Reynolds N.K."/>
            <person name="Stajich J.E."/>
            <person name="Barry K."/>
            <person name="Grigoriev I.V."/>
            <person name="Crous P."/>
            <person name="Smith M.E."/>
        </authorList>
    </citation>
    <scope>NUCLEOTIDE SEQUENCE</scope>
    <source>
        <strain evidence="1">CBS 109366</strain>
    </source>
</reference>
<evidence type="ECO:0000313" key="1">
    <source>
        <dbReference type="EMBL" id="KAJ2765102.1"/>
    </source>
</evidence>
<dbReference type="Proteomes" id="UP001140234">
    <property type="component" value="Unassembled WGS sequence"/>
</dbReference>
<comment type="caution">
    <text evidence="1">The sequence shown here is derived from an EMBL/GenBank/DDBJ whole genome shotgun (WGS) entry which is preliminary data.</text>
</comment>